<gene>
    <name evidence="1" type="ORF">PR003_g16504</name>
</gene>
<name>A0A6A4EYG8_9STRA</name>
<evidence type="ECO:0000313" key="2">
    <source>
        <dbReference type="Proteomes" id="UP000434957"/>
    </source>
</evidence>
<dbReference type="AlphaFoldDB" id="A0A6A4EYG8"/>
<protein>
    <submittedName>
        <fullName evidence="1">Uncharacterized protein</fullName>
    </submittedName>
</protein>
<proteinExistence type="predicted"/>
<reference evidence="1 2" key="1">
    <citation type="submission" date="2018-08" db="EMBL/GenBank/DDBJ databases">
        <title>Genomic investigation of the strawberry pathogen Phytophthora fragariae indicates pathogenicity is determined by transcriptional variation in three key races.</title>
        <authorList>
            <person name="Adams T.M."/>
            <person name="Armitage A.D."/>
            <person name="Sobczyk M.K."/>
            <person name="Bates H.J."/>
            <person name="Dunwell J.M."/>
            <person name="Nellist C.F."/>
            <person name="Harrison R.J."/>
        </authorList>
    </citation>
    <scope>NUCLEOTIDE SEQUENCE [LARGE SCALE GENOMIC DNA]</scope>
    <source>
        <strain evidence="1 2">SCRP333</strain>
    </source>
</reference>
<sequence>MGDRNFFPHESEKPTVFNYSCKDNSINRTLQTTDSGVLVQCPDDVVVLDNLVFH</sequence>
<organism evidence="1 2">
    <name type="scientific">Phytophthora rubi</name>
    <dbReference type="NCBI Taxonomy" id="129364"/>
    <lineage>
        <taxon>Eukaryota</taxon>
        <taxon>Sar</taxon>
        <taxon>Stramenopiles</taxon>
        <taxon>Oomycota</taxon>
        <taxon>Peronosporomycetes</taxon>
        <taxon>Peronosporales</taxon>
        <taxon>Peronosporaceae</taxon>
        <taxon>Phytophthora</taxon>
    </lineage>
</organism>
<dbReference type="EMBL" id="QXFT01001210">
    <property type="protein sequence ID" value="KAE9325351.1"/>
    <property type="molecule type" value="Genomic_DNA"/>
</dbReference>
<dbReference type="Proteomes" id="UP000434957">
    <property type="component" value="Unassembled WGS sequence"/>
</dbReference>
<comment type="caution">
    <text evidence="1">The sequence shown here is derived from an EMBL/GenBank/DDBJ whole genome shotgun (WGS) entry which is preliminary data.</text>
</comment>
<keyword evidence="2" id="KW-1185">Reference proteome</keyword>
<accession>A0A6A4EYG8</accession>
<evidence type="ECO:0000313" key="1">
    <source>
        <dbReference type="EMBL" id="KAE9325351.1"/>
    </source>
</evidence>